<name>A0AAD9IGT5_PROWI</name>
<evidence type="ECO:0000259" key="12">
    <source>
        <dbReference type="PROSITE" id="PS51192"/>
    </source>
</evidence>
<dbReference type="InterPro" id="IPR011116">
    <property type="entry name" value="SecA_Wing/Scaffold"/>
</dbReference>
<dbReference type="Gene3D" id="3.90.1440.10">
    <property type="entry name" value="SecA, preprotein cross-linking domain"/>
    <property type="match status" value="1"/>
</dbReference>
<evidence type="ECO:0000256" key="2">
    <source>
        <dbReference type="ARBA" id="ARBA00007650"/>
    </source>
</evidence>
<comment type="subcellular location">
    <subcellularLocation>
        <location evidence="1">Membrane</location>
        <topology evidence="1">Peripheral membrane protein</topology>
    </subcellularLocation>
</comment>
<feature type="domain" description="Helicase ATP-binding" evidence="12">
    <location>
        <begin position="115"/>
        <end position="255"/>
    </location>
</feature>
<dbReference type="EMBL" id="JASFZW010000008">
    <property type="protein sequence ID" value="KAK2076945.1"/>
    <property type="molecule type" value="Genomic_DNA"/>
</dbReference>
<keyword evidence="5" id="KW-0547">Nucleotide-binding</keyword>
<dbReference type="InterPro" id="IPR044722">
    <property type="entry name" value="SecA_SF2_C"/>
</dbReference>
<dbReference type="EC" id="7.4.2.4" evidence="3"/>
<dbReference type="SUPFAM" id="SSF81886">
    <property type="entry name" value="Helical scaffold and wing domains of SecA"/>
    <property type="match status" value="1"/>
</dbReference>
<dbReference type="CDD" id="cd17928">
    <property type="entry name" value="DEXDc_SecA"/>
    <property type="match status" value="1"/>
</dbReference>
<accession>A0AAD9IGT5</accession>
<protein>
    <recommendedName>
        <fullName evidence="3">chloroplast protein-transporting ATPase</fullName>
        <ecNumber evidence="3">7.4.2.4</ecNumber>
    </recommendedName>
</protein>
<dbReference type="GO" id="GO:0016020">
    <property type="term" value="C:membrane"/>
    <property type="evidence" value="ECO:0007669"/>
    <property type="project" value="UniProtKB-SubCell"/>
</dbReference>
<keyword evidence="4" id="KW-0813">Transport</keyword>
<dbReference type="PROSITE" id="PS51196">
    <property type="entry name" value="SECA_MOTOR_DEAD"/>
    <property type="match status" value="1"/>
</dbReference>
<dbReference type="PROSITE" id="PS51192">
    <property type="entry name" value="HELICASE_ATP_BIND_1"/>
    <property type="match status" value="1"/>
</dbReference>
<sequence>MLPAETARVSSGSAAVRTLSRWSVQEKVDASPALATLRPGNGVKRRHLATLRRILALEPTLHALTDEELRGTTVYLRNQLASGSSLESLLPYAFAAVREAARRVLDMRHYEVQLLAGIVLSEGCVAEMGTGEGKTLVATLPAFLASLEGQGAHIVTVNDYLARRDAEWVGKALVALGTTVGVATAASSTAEAQAAFARDVTYVTAQQLGFTYLRDGLAADGAAELVLRRPPAFALVDEADAALVDECATPLVVSAQTGLRALRLDPAAAEDEALKRRADEVADAILAPSTRQATLTTKGHAAAVQALGLVGGALDQEGNLVALQVLLSATEGDEAAATDLGTCTGVRLTRIRTGGPQAVTSSDVWVDRDARTLTAAADAGGLRLLGPLDDEFAAQLAPVVLWGSEEASMKMSYGKYVQTALKALHLFHRDIDYTVIIIDQSTGRERERTRWSDGVHQAVEAKEGLAISPRDYNQGSITYTSLFKMYRRLCGMTGTAMPLKKEFQETYGVQVVGLPPHRPRRREDHPVEIFMGEEGHLSRLEDLVLDALEASRPVLVGTATLEQSETIYARLQALFSARAASGARRSPAPVLNLLNARPENVRREAQIIAQAGLPNSVTIATNMAGRGTDVLLGGNAKGLTQQALELFLLPVLCGSGTGAAPASPPPAAPLEALSPVFHSLANLRAGLPPPVRVAFDKAWSALRALRSKEGAKKGVDPAVASEWLSEALELAEVDRSRFLLERQRAPGPGTLEELGAWLDARVRVEDPSRRRQGAGDAGVALTPSAALALRRYALLQWAWFEERCREYGRVVRAAGGLRVIVAAAIPTRNEAQLRGRAGRQGDPGDSFFVSHLGDYLLTVYLGSLLATTVTRLGDEALAYERHPTGGMLLRTLQQRFDHDVRERLKQERQRDAVVDPYRRHFYGLRRALLLCATPEALDAIAGAYLPELVHELVEAVIDPALEPAAWPLDKLLAAVLGLVNGDPSNDLAAQRLSFGGRVAEGRLDPAQGQFRIALDLFQPPQVAALAQALAENGPMPTPEGEHVAVTHSIRERVVLAEKMGVRSVPRRPLSQLARLEAWLVAQLALAKQAQQVLNRQSAAELAHLDGPAYEAALLRARRGTVLACADALWAEFLRNLETLAAAAMARAFSRRDPWDEFRLEASVLFMQLLKDFRRQLVAAWFGGFELSPADVQAAQGLTDET</sequence>
<dbReference type="Gene3D" id="1.10.3060.10">
    <property type="entry name" value="Helical scaffold and wing domains of SecA"/>
    <property type="match status" value="1"/>
</dbReference>
<evidence type="ECO:0000256" key="1">
    <source>
        <dbReference type="ARBA" id="ARBA00004170"/>
    </source>
</evidence>
<dbReference type="InterPro" id="IPR011115">
    <property type="entry name" value="SecA_DEAD"/>
</dbReference>
<dbReference type="Gene3D" id="3.40.50.300">
    <property type="entry name" value="P-loop containing nucleotide triphosphate hydrolases"/>
    <property type="match status" value="3"/>
</dbReference>
<keyword evidence="7" id="KW-0653">Protein transport</keyword>
<proteinExistence type="inferred from homology"/>
<evidence type="ECO:0000256" key="9">
    <source>
        <dbReference type="ARBA" id="ARBA00023010"/>
    </source>
</evidence>
<comment type="similarity">
    <text evidence="2">Belongs to the SecA family.</text>
</comment>
<dbReference type="Pfam" id="PF21090">
    <property type="entry name" value="P-loop_SecA"/>
    <property type="match status" value="2"/>
</dbReference>
<dbReference type="PANTHER" id="PTHR30612">
    <property type="entry name" value="SECA INNER MEMBRANE COMPONENT OF SEC PROTEIN SECRETION SYSTEM"/>
    <property type="match status" value="1"/>
</dbReference>
<comment type="catalytic activity">
    <reaction evidence="11">
        <text>ATP + H2O + chloroplast-proteinSide 1 = ADP + phosphate + chloroplast-proteinSide 2.</text>
        <dbReference type="EC" id="7.4.2.4"/>
    </reaction>
</comment>
<dbReference type="PRINTS" id="PR00906">
    <property type="entry name" value="SECA"/>
</dbReference>
<evidence type="ECO:0000259" key="13">
    <source>
        <dbReference type="PROSITE" id="PS51196"/>
    </source>
</evidence>
<dbReference type="GO" id="GO:0016464">
    <property type="term" value="F:chloroplast protein-transporting ATPase activity"/>
    <property type="evidence" value="ECO:0007669"/>
    <property type="project" value="UniProtKB-EC"/>
</dbReference>
<dbReference type="SUPFAM" id="SSF52540">
    <property type="entry name" value="P-loop containing nucleoside triphosphate hydrolases"/>
    <property type="match status" value="2"/>
</dbReference>
<dbReference type="PANTHER" id="PTHR30612:SF11">
    <property type="entry name" value="PROTEIN TRANSLOCASE SUBUNIT SECA2, CHLOROPLASTIC"/>
    <property type="match status" value="1"/>
</dbReference>
<dbReference type="GO" id="GO:0009941">
    <property type="term" value="C:chloroplast envelope"/>
    <property type="evidence" value="ECO:0007669"/>
    <property type="project" value="TreeGrafter"/>
</dbReference>
<dbReference type="InterPro" id="IPR027417">
    <property type="entry name" value="P-loop_NTPase"/>
</dbReference>
<evidence type="ECO:0000256" key="8">
    <source>
        <dbReference type="ARBA" id="ARBA00022967"/>
    </source>
</evidence>
<dbReference type="InterPro" id="IPR014001">
    <property type="entry name" value="Helicase_ATP-bd"/>
</dbReference>
<dbReference type="GO" id="GO:0005524">
    <property type="term" value="F:ATP binding"/>
    <property type="evidence" value="ECO:0007669"/>
    <property type="project" value="UniProtKB-KW"/>
</dbReference>
<dbReference type="Pfam" id="PF07517">
    <property type="entry name" value="SecA_DEAD"/>
    <property type="match status" value="1"/>
</dbReference>
<keyword evidence="9" id="KW-0811">Translocation</keyword>
<evidence type="ECO:0000313" key="15">
    <source>
        <dbReference type="Proteomes" id="UP001255856"/>
    </source>
</evidence>
<evidence type="ECO:0000256" key="7">
    <source>
        <dbReference type="ARBA" id="ARBA00022927"/>
    </source>
</evidence>
<keyword evidence="10" id="KW-0472">Membrane</keyword>
<dbReference type="GO" id="GO:0017038">
    <property type="term" value="P:protein import"/>
    <property type="evidence" value="ECO:0007669"/>
    <property type="project" value="InterPro"/>
</dbReference>
<dbReference type="AlphaFoldDB" id="A0AAD9IGT5"/>
<dbReference type="Pfam" id="PF01043">
    <property type="entry name" value="SecA_PP_bind"/>
    <property type="match status" value="1"/>
</dbReference>
<dbReference type="HAMAP" id="MF_01382">
    <property type="entry name" value="SecA"/>
    <property type="match status" value="1"/>
</dbReference>
<keyword evidence="6" id="KW-0067">ATP-binding</keyword>
<dbReference type="InterPro" id="IPR011130">
    <property type="entry name" value="SecA_preprotein_X-link_dom"/>
</dbReference>
<dbReference type="SMART" id="SM00957">
    <property type="entry name" value="SecA_DEAD"/>
    <property type="match status" value="1"/>
</dbReference>
<gene>
    <name evidence="14" type="ORF">QBZ16_005173</name>
</gene>
<evidence type="ECO:0000256" key="4">
    <source>
        <dbReference type="ARBA" id="ARBA00022448"/>
    </source>
</evidence>
<evidence type="ECO:0000256" key="10">
    <source>
        <dbReference type="ARBA" id="ARBA00023136"/>
    </source>
</evidence>
<comment type="caution">
    <text evidence="14">The sequence shown here is derived from an EMBL/GenBank/DDBJ whole genome shotgun (WGS) entry which is preliminary data.</text>
</comment>
<dbReference type="InterPro" id="IPR000185">
    <property type="entry name" value="SecA"/>
</dbReference>
<dbReference type="InterPro" id="IPR014018">
    <property type="entry name" value="SecA_motor_DEAD"/>
</dbReference>
<dbReference type="GO" id="GO:0006886">
    <property type="term" value="P:intracellular protein transport"/>
    <property type="evidence" value="ECO:0007669"/>
    <property type="project" value="InterPro"/>
</dbReference>
<dbReference type="InterPro" id="IPR036266">
    <property type="entry name" value="SecA_Wing/Scaffold_sf"/>
</dbReference>
<feature type="domain" description="SecA family profile" evidence="13">
    <location>
        <begin position="29"/>
        <end position="881"/>
    </location>
</feature>
<evidence type="ECO:0000256" key="5">
    <source>
        <dbReference type="ARBA" id="ARBA00022741"/>
    </source>
</evidence>
<dbReference type="InterPro" id="IPR036670">
    <property type="entry name" value="SecA_X-link_sf"/>
</dbReference>
<dbReference type="GO" id="GO:0006605">
    <property type="term" value="P:protein targeting"/>
    <property type="evidence" value="ECO:0007669"/>
    <property type="project" value="InterPro"/>
</dbReference>
<evidence type="ECO:0000313" key="14">
    <source>
        <dbReference type="EMBL" id="KAK2076945.1"/>
    </source>
</evidence>
<evidence type="ECO:0000256" key="3">
    <source>
        <dbReference type="ARBA" id="ARBA00012047"/>
    </source>
</evidence>
<dbReference type="Pfam" id="PF07516">
    <property type="entry name" value="SecA_SW"/>
    <property type="match status" value="1"/>
</dbReference>
<evidence type="ECO:0000256" key="11">
    <source>
        <dbReference type="ARBA" id="ARBA00034043"/>
    </source>
</evidence>
<keyword evidence="15" id="KW-1185">Reference proteome</keyword>
<dbReference type="SUPFAM" id="SSF81767">
    <property type="entry name" value="Pre-protein crosslinking domain of SecA"/>
    <property type="match status" value="1"/>
</dbReference>
<dbReference type="Proteomes" id="UP001255856">
    <property type="component" value="Unassembled WGS sequence"/>
</dbReference>
<dbReference type="SMART" id="SM00958">
    <property type="entry name" value="SecA_PP_bind"/>
    <property type="match status" value="1"/>
</dbReference>
<keyword evidence="8" id="KW-1278">Translocase</keyword>
<evidence type="ECO:0000256" key="6">
    <source>
        <dbReference type="ARBA" id="ARBA00022840"/>
    </source>
</evidence>
<organism evidence="14 15">
    <name type="scientific">Prototheca wickerhamii</name>
    <dbReference type="NCBI Taxonomy" id="3111"/>
    <lineage>
        <taxon>Eukaryota</taxon>
        <taxon>Viridiplantae</taxon>
        <taxon>Chlorophyta</taxon>
        <taxon>core chlorophytes</taxon>
        <taxon>Trebouxiophyceae</taxon>
        <taxon>Chlorellales</taxon>
        <taxon>Chlorellaceae</taxon>
        <taxon>Prototheca</taxon>
    </lineage>
</organism>
<reference evidence="14" key="1">
    <citation type="submission" date="2021-01" db="EMBL/GenBank/DDBJ databases">
        <authorList>
            <person name="Eckstrom K.M.E."/>
        </authorList>
    </citation>
    <scope>NUCLEOTIDE SEQUENCE</scope>
    <source>
        <strain evidence="14">UVCC 0001</strain>
    </source>
</reference>